<feature type="region of interest" description="Disordered" evidence="1">
    <location>
        <begin position="1"/>
        <end position="65"/>
    </location>
</feature>
<name>A0A8I6WRC1_HORVV</name>
<reference evidence="2" key="2">
    <citation type="submission" date="2020-10" db="EMBL/GenBank/DDBJ databases">
        <authorList>
            <person name="Scholz U."/>
            <person name="Mascher M."/>
            <person name="Fiebig A."/>
        </authorList>
    </citation>
    <scope>NUCLEOTIDE SEQUENCE [LARGE SCALE GENOMIC DNA]</scope>
    <source>
        <strain evidence="2">cv. Morex</strain>
    </source>
</reference>
<keyword evidence="3" id="KW-1185">Reference proteome</keyword>
<sequence length="65" mass="6946">MKNIPEGKKSALLDRRNASFEAKRRTPRQAASSLDVNKSTTSSSSPPTGAASLASPLHQARRLTP</sequence>
<accession>A0A8I6WRC1</accession>
<organism evidence="2 3">
    <name type="scientific">Hordeum vulgare subsp. vulgare</name>
    <name type="common">Domesticated barley</name>
    <dbReference type="NCBI Taxonomy" id="112509"/>
    <lineage>
        <taxon>Eukaryota</taxon>
        <taxon>Viridiplantae</taxon>
        <taxon>Streptophyta</taxon>
        <taxon>Embryophyta</taxon>
        <taxon>Tracheophyta</taxon>
        <taxon>Spermatophyta</taxon>
        <taxon>Magnoliopsida</taxon>
        <taxon>Liliopsida</taxon>
        <taxon>Poales</taxon>
        <taxon>Poaceae</taxon>
        <taxon>BOP clade</taxon>
        <taxon>Pooideae</taxon>
        <taxon>Triticodae</taxon>
        <taxon>Triticeae</taxon>
        <taxon>Hordeinae</taxon>
        <taxon>Hordeum</taxon>
    </lineage>
</organism>
<dbReference type="Proteomes" id="UP000011116">
    <property type="component" value="Chromosome 2H"/>
</dbReference>
<feature type="compositionally biased region" description="Basic and acidic residues" evidence="1">
    <location>
        <begin position="1"/>
        <end position="24"/>
    </location>
</feature>
<dbReference type="SMR" id="A0A8I6WRC1"/>
<dbReference type="AlphaFoldDB" id="A0A8I6WRC1"/>
<dbReference type="EnsemblPlants" id="HORVU.MOREX.r3.2HG0140600.1">
    <property type="protein sequence ID" value="HORVU.MOREX.r3.2HG0140600.1.CDS1"/>
    <property type="gene ID" value="HORVU.MOREX.r3.2HG0140600"/>
</dbReference>
<reference evidence="2" key="3">
    <citation type="submission" date="2022-01" db="UniProtKB">
        <authorList>
            <consortium name="EnsemblPlants"/>
        </authorList>
    </citation>
    <scope>IDENTIFICATION</scope>
    <source>
        <strain evidence="2">subsp. vulgare</strain>
    </source>
</reference>
<evidence type="ECO:0000313" key="3">
    <source>
        <dbReference type="Proteomes" id="UP000011116"/>
    </source>
</evidence>
<evidence type="ECO:0000256" key="1">
    <source>
        <dbReference type="SAM" id="MobiDB-lite"/>
    </source>
</evidence>
<protein>
    <submittedName>
        <fullName evidence="2">Uncharacterized protein</fullName>
    </submittedName>
</protein>
<feature type="compositionally biased region" description="Low complexity" evidence="1">
    <location>
        <begin position="32"/>
        <end position="57"/>
    </location>
</feature>
<dbReference type="Gramene" id="HORVU.MOREX.r3.2HG0140600.1">
    <property type="protein sequence ID" value="HORVU.MOREX.r3.2HG0140600.1.CDS1"/>
    <property type="gene ID" value="HORVU.MOREX.r3.2HG0140600"/>
</dbReference>
<dbReference type="Gramene" id="HORVU.MOREX.r2.2HG0115820.1">
    <property type="protein sequence ID" value="HORVU.MOREX.r2.2HG0115820.1.CDS.1"/>
    <property type="gene ID" value="HORVU.MOREX.r2.2HG0115820"/>
</dbReference>
<evidence type="ECO:0000313" key="2">
    <source>
        <dbReference type="EnsemblPlants" id="HORVU.MOREX.r3.2HG0140600.1.CDS1"/>
    </source>
</evidence>
<reference evidence="3" key="1">
    <citation type="journal article" date="2012" name="Nature">
        <title>A physical, genetic and functional sequence assembly of the barley genome.</title>
        <authorList>
            <consortium name="The International Barley Genome Sequencing Consortium"/>
            <person name="Mayer K.F."/>
            <person name="Waugh R."/>
            <person name="Brown J.W."/>
            <person name="Schulman A."/>
            <person name="Langridge P."/>
            <person name="Platzer M."/>
            <person name="Fincher G.B."/>
            <person name="Muehlbauer G.J."/>
            <person name="Sato K."/>
            <person name="Close T.J."/>
            <person name="Wise R.P."/>
            <person name="Stein N."/>
        </authorList>
    </citation>
    <scope>NUCLEOTIDE SEQUENCE [LARGE SCALE GENOMIC DNA]</scope>
    <source>
        <strain evidence="3">cv. Morex</strain>
    </source>
</reference>
<proteinExistence type="predicted"/>